<gene>
    <name evidence="5" type="ORF">A2628_01300</name>
</gene>
<dbReference type="CDD" id="cd10970">
    <property type="entry name" value="CE4_DAC_u1_6s"/>
    <property type="match status" value="1"/>
</dbReference>
<dbReference type="PROSITE" id="PS51677">
    <property type="entry name" value="NODB"/>
    <property type="match status" value="1"/>
</dbReference>
<evidence type="ECO:0000313" key="6">
    <source>
        <dbReference type="Proteomes" id="UP000179221"/>
    </source>
</evidence>
<dbReference type="PANTHER" id="PTHR34216">
    <property type="match status" value="1"/>
</dbReference>
<dbReference type="Pfam" id="PF01522">
    <property type="entry name" value="Polysacc_deac_1"/>
    <property type="match status" value="1"/>
</dbReference>
<protein>
    <recommendedName>
        <fullName evidence="4">NodB homology domain-containing protein</fullName>
    </recommendedName>
</protein>
<dbReference type="GO" id="GO:0016810">
    <property type="term" value="F:hydrolase activity, acting on carbon-nitrogen (but not peptide) bonds"/>
    <property type="evidence" value="ECO:0007669"/>
    <property type="project" value="InterPro"/>
</dbReference>
<proteinExistence type="predicted"/>
<dbReference type="GO" id="GO:0005576">
    <property type="term" value="C:extracellular region"/>
    <property type="evidence" value="ECO:0007669"/>
    <property type="project" value="UniProtKB-SubCell"/>
</dbReference>
<name>A0A1F7YJQ0_9BACT</name>
<feature type="transmembrane region" description="Helical" evidence="3">
    <location>
        <begin position="56"/>
        <end position="76"/>
    </location>
</feature>
<sequence>MSCFDDTQHDTELVEVSSFFREGNPACKSREDVMKNKKINNLVQKIGSPKDGQHSFLFWLVVPLIILWLVIGYVFGSVSDTPIWRSVQNYSTTNPANPFFKDYAALPNNTDGYITFWFDDAWLSQYMVAYPLMKEAGLKGTIAVPVVAIGQKDYMNWAQLRIIQDDGWEIANHSLKHDCNMQSLSEDQIKTDLTTARNILWSQKLSATVFVTPCGVDSPTLRSEASKLFQGYRTVDPGFNPVDTLDPYNMKVKNIENNTKVDDIKLWIDQTKKDKAWLILLFHKVGEPIKDVNSERYDINKDDFEDIIKYVQENNITVITPSQIINKS</sequence>
<dbReference type="Gene3D" id="3.20.20.370">
    <property type="entry name" value="Glycoside hydrolase/deacetylase"/>
    <property type="match status" value="2"/>
</dbReference>
<dbReference type="Proteomes" id="UP000179221">
    <property type="component" value="Unassembled WGS sequence"/>
</dbReference>
<comment type="caution">
    <text evidence="5">The sequence shown here is derived from an EMBL/GenBank/DDBJ whole genome shotgun (WGS) entry which is preliminary data.</text>
</comment>
<dbReference type="EMBL" id="MGGL01000004">
    <property type="protein sequence ID" value="OGM27420.1"/>
    <property type="molecule type" value="Genomic_DNA"/>
</dbReference>
<evidence type="ECO:0000313" key="5">
    <source>
        <dbReference type="EMBL" id="OGM27420.1"/>
    </source>
</evidence>
<evidence type="ECO:0000259" key="4">
    <source>
        <dbReference type="PROSITE" id="PS51677"/>
    </source>
</evidence>
<reference evidence="5 6" key="1">
    <citation type="journal article" date="2016" name="Nat. Commun.">
        <title>Thousands of microbial genomes shed light on interconnected biogeochemical processes in an aquifer system.</title>
        <authorList>
            <person name="Anantharaman K."/>
            <person name="Brown C.T."/>
            <person name="Hug L.A."/>
            <person name="Sharon I."/>
            <person name="Castelle C.J."/>
            <person name="Probst A.J."/>
            <person name="Thomas B.C."/>
            <person name="Singh A."/>
            <person name="Wilkins M.J."/>
            <person name="Karaoz U."/>
            <person name="Brodie E.L."/>
            <person name="Williams K.H."/>
            <person name="Hubbard S.S."/>
            <person name="Banfield J.F."/>
        </authorList>
    </citation>
    <scope>NUCLEOTIDE SEQUENCE [LARGE SCALE GENOMIC DNA]</scope>
</reference>
<keyword evidence="2" id="KW-0732">Signal</keyword>
<dbReference type="PANTHER" id="PTHR34216:SF3">
    <property type="entry name" value="POLY-BETA-1,6-N-ACETYL-D-GLUCOSAMINE N-DEACETYLASE"/>
    <property type="match status" value="1"/>
</dbReference>
<organism evidence="5 6">
    <name type="scientific">Candidatus Woesebacteria bacterium RIFCSPHIGHO2_01_FULL_40_22</name>
    <dbReference type="NCBI Taxonomy" id="1802499"/>
    <lineage>
        <taxon>Bacteria</taxon>
        <taxon>Candidatus Woeseibacteriota</taxon>
    </lineage>
</organism>
<dbReference type="AlphaFoldDB" id="A0A1F7YJQ0"/>
<evidence type="ECO:0000256" key="1">
    <source>
        <dbReference type="ARBA" id="ARBA00004613"/>
    </source>
</evidence>
<dbReference type="InterPro" id="IPR002509">
    <property type="entry name" value="NODB_dom"/>
</dbReference>
<dbReference type="SUPFAM" id="SSF88713">
    <property type="entry name" value="Glycoside hydrolase/deacetylase"/>
    <property type="match status" value="1"/>
</dbReference>
<keyword evidence="3" id="KW-0472">Membrane</keyword>
<comment type="subcellular location">
    <subcellularLocation>
        <location evidence="1">Secreted</location>
    </subcellularLocation>
</comment>
<evidence type="ECO:0000256" key="3">
    <source>
        <dbReference type="SAM" id="Phobius"/>
    </source>
</evidence>
<dbReference type="InterPro" id="IPR051398">
    <property type="entry name" value="Polysacch_Deacetylase"/>
</dbReference>
<dbReference type="GO" id="GO:0005975">
    <property type="term" value="P:carbohydrate metabolic process"/>
    <property type="evidence" value="ECO:0007669"/>
    <property type="project" value="InterPro"/>
</dbReference>
<feature type="domain" description="NodB homology" evidence="4">
    <location>
        <begin position="112"/>
        <end position="319"/>
    </location>
</feature>
<evidence type="ECO:0000256" key="2">
    <source>
        <dbReference type="ARBA" id="ARBA00022729"/>
    </source>
</evidence>
<keyword evidence="3" id="KW-0812">Transmembrane</keyword>
<dbReference type="InterPro" id="IPR011330">
    <property type="entry name" value="Glyco_hydro/deAcase_b/a-brl"/>
</dbReference>
<keyword evidence="3" id="KW-1133">Transmembrane helix</keyword>
<accession>A0A1F7YJQ0</accession>